<evidence type="ECO:0000313" key="3">
    <source>
        <dbReference type="Proteomes" id="UP000256345"/>
    </source>
</evidence>
<dbReference type="Pfam" id="PF09346">
    <property type="entry name" value="SMI1_KNR4"/>
    <property type="match status" value="1"/>
</dbReference>
<dbReference type="Gene3D" id="3.40.1580.10">
    <property type="entry name" value="SMI1/KNR4-like"/>
    <property type="match status" value="1"/>
</dbReference>
<gene>
    <name evidence="2" type="ORF">ATI61_117169</name>
</gene>
<evidence type="ECO:0000259" key="1">
    <source>
        <dbReference type="Pfam" id="PF09346"/>
    </source>
</evidence>
<dbReference type="EMBL" id="QUMU01000017">
    <property type="protein sequence ID" value="REG23324.1"/>
    <property type="molecule type" value="Genomic_DNA"/>
</dbReference>
<dbReference type="InterPro" id="IPR018958">
    <property type="entry name" value="Knr4/Smi1-like_dom"/>
</dbReference>
<dbReference type="SUPFAM" id="SSF160631">
    <property type="entry name" value="SMI1/KNR4-like"/>
    <property type="match status" value="1"/>
</dbReference>
<proteinExistence type="predicted"/>
<evidence type="ECO:0000313" key="2">
    <source>
        <dbReference type="EMBL" id="REG23324.1"/>
    </source>
</evidence>
<name>A0ABX9JP12_9BACT</name>
<protein>
    <submittedName>
        <fullName evidence="2">SUKH superfamily protein</fullName>
    </submittedName>
</protein>
<accession>A0ABX9JP12</accession>
<keyword evidence="3" id="KW-1185">Reference proteome</keyword>
<comment type="caution">
    <text evidence="2">The sequence shown here is derived from an EMBL/GenBank/DDBJ whole genome shotgun (WGS) entry which is preliminary data.</text>
</comment>
<reference evidence="2 3" key="1">
    <citation type="submission" date="2018-08" db="EMBL/GenBank/DDBJ databases">
        <title>Genomic Encyclopedia of Archaeal and Bacterial Type Strains, Phase II (KMG-II): from individual species to whole genera.</title>
        <authorList>
            <person name="Goeker M."/>
        </authorList>
    </citation>
    <scope>NUCLEOTIDE SEQUENCE [LARGE SCALE GENOMIC DNA]</scope>
    <source>
        <strain evidence="2 3">DSM 2261</strain>
    </source>
</reference>
<organism evidence="2 3">
    <name type="scientific">Archangium gephyra</name>
    <dbReference type="NCBI Taxonomy" id="48"/>
    <lineage>
        <taxon>Bacteria</taxon>
        <taxon>Pseudomonadati</taxon>
        <taxon>Myxococcota</taxon>
        <taxon>Myxococcia</taxon>
        <taxon>Myxococcales</taxon>
        <taxon>Cystobacterineae</taxon>
        <taxon>Archangiaceae</taxon>
        <taxon>Archangium</taxon>
    </lineage>
</organism>
<dbReference type="InterPro" id="IPR037883">
    <property type="entry name" value="Knr4/Smi1-like_sf"/>
</dbReference>
<dbReference type="Proteomes" id="UP000256345">
    <property type="component" value="Unassembled WGS sequence"/>
</dbReference>
<sequence>MTPNPHIIDVGRGDSSICAFLTISEDESSRAYSIRDAHDLLKPHTPLGVYPFALTGSGEYICFDYRDTPSQPGIVLITVEMDIYPVANSFSEFLEKLHD</sequence>
<feature type="domain" description="Knr4/Smi1-like" evidence="1">
    <location>
        <begin position="13"/>
        <end position="96"/>
    </location>
</feature>